<keyword evidence="1" id="KW-0223">Dioxygenase</keyword>
<protein>
    <submittedName>
        <fullName evidence="1">Leucoanthocyanidin dioxygenase-like</fullName>
    </submittedName>
</protein>
<dbReference type="OrthoDB" id="288590at2759"/>
<dbReference type="EMBL" id="SMMG02000009">
    <property type="protein sequence ID" value="KAA3460189.1"/>
    <property type="molecule type" value="Genomic_DNA"/>
</dbReference>
<dbReference type="GO" id="GO:0051213">
    <property type="term" value="F:dioxygenase activity"/>
    <property type="evidence" value="ECO:0007669"/>
    <property type="project" value="UniProtKB-KW"/>
</dbReference>
<keyword evidence="2" id="KW-1185">Reference proteome</keyword>
<proteinExistence type="predicted"/>
<evidence type="ECO:0000313" key="2">
    <source>
        <dbReference type="Proteomes" id="UP000325315"/>
    </source>
</evidence>
<organism evidence="1 2">
    <name type="scientific">Gossypium australe</name>
    <dbReference type="NCBI Taxonomy" id="47621"/>
    <lineage>
        <taxon>Eukaryota</taxon>
        <taxon>Viridiplantae</taxon>
        <taxon>Streptophyta</taxon>
        <taxon>Embryophyta</taxon>
        <taxon>Tracheophyta</taxon>
        <taxon>Spermatophyta</taxon>
        <taxon>Magnoliopsida</taxon>
        <taxon>eudicotyledons</taxon>
        <taxon>Gunneridae</taxon>
        <taxon>Pentapetalae</taxon>
        <taxon>rosids</taxon>
        <taxon>malvids</taxon>
        <taxon>Malvales</taxon>
        <taxon>Malvaceae</taxon>
        <taxon>Malvoideae</taxon>
        <taxon>Gossypium</taxon>
    </lineage>
</organism>
<gene>
    <name evidence="1" type="ORF">EPI10_026880</name>
</gene>
<dbReference type="Proteomes" id="UP000325315">
    <property type="component" value="Unassembled WGS sequence"/>
</dbReference>
<dbReference type="AlphaFoldDB" id="A0A5B6UQT4"/>
<reference evidence="2" key="1">
    <citation type="journal article" date="2019" name="Plant Biotechnol. J.">
        <title>Genome sequencing of the Australian wild diploid species Gossypium australe highlights disease resistance and delayed gland morphogenesis.</title>
        <authorList>
            <person name="Cai Y."/>
            <person name="Cai X."/>
            <person name="Wang Q."/>
            <person name="Wang P."/>
            <person name="Zhang Y."/>
            <person name="Cai C."/>
            <person name="Xu Y."/>
            <person name="Wang K."/>
            <person name="Zhou Z."/>
            <person name="Wang C."/>
            <person name="Geng S."/>
            <person name="Li B."/>
            <person name="Dong Q."/>
            <person name="Hou Y."/>
            <person name="Wang H."/>
            <person name="Ai P."/>
            <person name="Liu Z."/>
            <person name="Yi F."/>
            <person name="Sun M."/>
            <person name="An G."/>
            <person name="Cheng J."/>
            <person name="Zhang Y."/>
            <person name="Shi Q."/>
            <person name="Xie Y."/>
            <person name="Shi X."/>
            <person name="Chang Y."/>
            <person name="Huang F."/>
            <person name="Chen Y."/>
            <person name="Hong S."/>
            <person name="Mi L."/>
            <person name="Sun Q."/>
            <person name="Zhang L."/>
            <person name="Zhou B."/>
            <person name="Peng R."/>
            <person name="Zhang X."/>
            <person name="Liu F."/>
        </authorList>
    </citation>
    <scope>NUCLEOTIDE SEQUENCE [LARGE SCALE GENOMIC DNA]</scope>
    <source>
        <strain evidence="2">cv. PA1801</strain>
    </source>
</reference>
<accession>A0A5B6UQT4</accession>
<comment type="caution">
    <text evidence="1">The sequence shown here is derived from an EMBL/GenBank/DDBJ whole genome shotgun (WGS) entry which is preliminary data.</text>
</comment>
<name>A0A5B6UQT4_9ROSI</name>
<keyword evidence="1" id="KW-0560">Oxidoreductase</keyword>
<sequence>MEVWWTVHKDKRQLFLFNGGHLEPQSPEAEPLKFSKNPNFYGSYSSQVYLDRSNGSQAKMAKLKEEDTAARTTKMRRVMVLRRHGCKQPHEEPKQYCPLQTALAARWARLRKHRDLLHPLSLAPKTSPVPFHRSNPLFQCSFLASFRTFPNASIYAIVSFFHQRTV</sequence>
<evidence type="ECO:0000313" key="1">
    <source>
        <dbReference type="EMBL" id="KAA3460189.1"/>
    </source>
</evidence>